<proteinExistence type="predicted"/>
<feature type="region of interest" description="Disordered" evidence="1">
    <location>
        <begin position="96"/>
        <end position="124"/>
    </location>
</feature>
<feature type="domain" description="PepSY" evidence="2">
    <location>
        <begin position="163"/>
        <end position="222"/>
    </location>
</feature>
<dbReference type="Gene3D" id="3.10.450.40">
    <property type="match status" value="2"/>
</dbReference>
<accession>A0ABW0W7U1</accession>
<gene>
    <name evidence="3" type="ORF">ACFP3J_01935</name>
</gene>
<name>A0ABW0W7U1_STRNO</name>
<dbReference type="EMBL" id="JBHSOE010000002">
    <property type="protein sequence ID" value="MFC5654255.1"/>
    <property type="molecule type" value="Genomic_DNA"/>
</dbReference>
<protein>
    <submittedName>
        <fullName evidence="3">PepSY domain-containing protein</fullName>
    </submittedName>
</protein>
<evidence type="ECO:0000313" key="3">
    <source>
        <dbReference type="EMBL" id="MFC5654255.1"/>
    </source>
</evidence>
<dbReference type="InterPro" id="IPR025711">
    <property type="entry name" value="PepSY"/>
</dbReference>
<organism evidence="3 4">
    <name type="scientific">Streptomyces nogalater</name>
    <dbReference type="NCBI Taxonomy" id="38314"/>
    <lineage>
        <taxon>Bacteria</taxon>
        <taxon>Bacillati</taxon>
        <taxon>Actinomycetota</taxon>
        <taxon>Actinomycetes</taxon>
        <taxon>Kitasatosporales</taxon>
        <taxon>Streptomycetaceae</taxon>
        <taxon>Streptomyces</taxon>
    </lineage>
</organism>
<feature type="compositionally biased region" description="Low complexity" evidence="1">
    <location>
        <begin position="38"/>
        <end position="51"/>
    </location>
</feature>
<sequence length="227" mass="23536">MDTKSDDILSRREHPPLSRSTALICAAAAAGALLAGCGTDSGGEAARSGAAEADRIAATSPAPSGNLTEDQQERKALVPKAKTGYEQALSAAVGAVPDSKPVSVELKGSPDSPRWEAEVATGDGTAHTVSVDAVGGKAGQARAEDKDSDDKRELADLLKKATVTPQQAAQTATGKTKGTVTAVELDDDDGGTPKWSVDVVTTDDWNKTTFDIDATNRKILREHVDRD</sequence>
<keyword evidence="4" id="KW-1185">Reference proteome</keyword>
<evidence type="ECO:0000256" key="1">
    <source>
        <dbReference type="SAM" id="MobiDB-lite"/>
    </source>
</evidence>
<dbReference type="RefSeq" id="WP_344351963.1">
    <property type="nucleotide sequence ID" value="NZ_BAAASM010000054.1"/>
</dbReference>
<dbReference type="Pfam" id="PF03413">
    <property type="entry name" value="PepSY"/>
    <property type="match status" value="2"/>
</dbReference>
<evidence type="ECO:0000313" key="4">
    <source>
        <dbReference type="Proteomes" id="UP001596065"/>
    </source>
</evidence>
<evidence type="ECO:0000259" key="2">
    <source>
        <dbReference type="Pfam" id="PF03413"/>
    </source>
</evidence>
<reference evidence="4" key="1">
    <citation type="journal article" date="2019" name="Int. J. Syst. Evol. Microbiol.">
        <title>The Global Catalogue of Microorganisms (GCM) 10K type strain sequencing project: providing services to taxonomists for standard genome sequencing and annotation.</title>
        <authorList>
            <consortium name="The Broad Institute Genomics Platform"/>
            <consortium name="The Broad Institute Genome Sequencing Center for Infectious Disease"/>
            <person name="Wu L."/>
            <person name="Ma J."/>
        </authorList>
    </citation>
    <scope>NUCLEOTIDE SEQUENCE [LARGE SCALE GENOMIC DNA]</scope>
    <source>
        <strain evidence="4">KCTC 5701</strain>
    </source>
</reference>
<dbReference type="Proteomes" id="UP001596065">
    <property type="component" value="Unassembled WGS sequence"/>
</dbReference>
<feature type="region of interest" description="Disordered" evidence="1">
    <location>
        <begin position="38"/>
        <end position="74"/>
    </location>
</feature>
<comment type="caution">
    <text evidence="3">The sequence shown here is derived from an EMBL/GenBank/DDBJ whole genome shotgun (WGS) entry which is preliminary data.</text>
</comment>
<feature type="domain" description="PepSY" evidence="2">
    <location>
        <begin position="85"/>
        <end position="137"/>
    </location>
</feature>